<proteinExistence type="predicted"/>
<organism evidence="1 2">
    <name type="scientific">Panagrolaimus sp. ES5</name>
    <dbReference type="NCBI Taxonomy" id="591445"/>
    <lineage>
        <taxon>Eukaryota</taxon>
        <taxon>Metazoa</taxon>
        <taxon>Ecdysozoa</taxon>
        <taxon>Nematoda</taxon>
        <taxon>Chromadorea</taxon>
        <taxon>Rhabditida</taxon>
        <taxon>Tylenchina</taxon>
        <taxon>Panagrolaimomorpha</taxon>
        <taxon>Panagrolaimoidea</taxon>
        <taxon>Panagrolaimidae</taxon>
        <taxon>Panagrolaimus</taxon>
    </lineage>
</organism>
<accession>A0AC34G8H3</accession>
<dbReference type="Proteomes" id="UP000887579">
    <property type="component" value="Unplaced"/>
</dbReference>
<reference evidence="2" key="1">
    <citation type="submission" date="2022-11" db="UniProtKB">
        <authorList>
            <consortium name="WormBaseParasite"/>
        </authorList>
    </citation>
    <scope>IDENTIFICATION</scope>
</reference>
<dbReference type="WBParaSite" id="ES5_v2.g25999.t1">
    <property type="protein sequence ID" value="ES5_v2.g25999.t1"/>
    <property type="gene ID" value="ES5_v2.g25999"/>
</dbReference>
<sequence length="189" mass="20840">MSSDAAFDYSDEERVTIVSQKHQNNYPESSSSIGGGGAPIHSLILSEKGTTTFPLPSSTSFSQNEKYFTKEIEVNGKLMRFDSSQLKNEEGCLKISEFIVIIIALLLSGNVMGVSGERGFALFVCFIGLMIAFSIAMAKVLTLNHLLDSKLWSLLVALAVASLLFFVDACLTFYNRKFRSWSPQTKETL</sequence>
<protein>
    <submittedName>
        <fullName evidence="2">Uncharacterized protein</fullName>
    </submittedName>
</protein>
<evidence type="ECO:0000313" key="2">
    <source>
        <dbReference type="WBParaSite" id="ES5_v2.g25999.t1"/>
    </source>
</evidence>
<evidence type="ECO:0000313" key="1">
    <source>
        <dbReference type="Proteomes" id="UP000887579"/>
    </source>
</evidence>
<name>A0AC34G8H3_9BILA</name>